<evidence type="ECO:0000313" key="1">
    <source>
        <dbReference type="EMBL" id="CAG8583570.1"/>
    </source>
</evidence>
<organism evidence="1 2">
    <name type="scientific">Scutellospora calospora</name>
    <dbReference type="NCBI Taxonomy" id="85575"/>
    <lineage>
        <taxon>Eukaryota</taxon>
        <taxon>Fungi</taxon>
        <taxon>Fungi incertae sedis</taxon>
        <taxon>Mucoromycota</taxon>
        <taxon>Glomeromycotina</taxon>
        <taxon>Glomeromycetes</taxon>
        <taxon>Diversisporales</taxon>
        <taxon>Gigasporaceae</taxon>
        <taxon>Scutellospora</taxon>
    </lineage>
</organism>
<sequence length="118" mass="13248">ESLEQELITRNAPNIVNSAEGLTSNALDMSNNMIVSKIESSRKSHVESDNTAYTTPETIQEEVYEKTKLISTNENNTEETSILDINSEKETALTEKPINTELKETICISKNRDKLIDD</sequence>
<evidence type="ECO:0000313" key="2">
    <source>
        <dbReference type="Proteomes" id="UP000789860"/>
    </source>
</evidence>
<reference evidence="1" key="1">
    <citation type="submission" date="2021-06" db="EMBL/GenBank/DDBJ databases">
        <authorList>
            <person name="Kallberg Y."/>
            <person name="Tangrot J."/>
            <person name="Rosling A."/>
        </authorList>
    </citation>
    <scope>NUCLEOTIDE SEQUENCE</scope>
    <source>
        <strain evidence="1">AU212A</strain>
    </source>
</reference>
<dbReference type="EMBL" id="CAJVPM010011776">
    <property type="protein sequence ID" value="CAG8583570.1"/>
    <property type="molecule type" value="Genomic_DNA"/>
</dbReference>
<keyword evidence="2" id="KW-1185">Reference proteome</keyword>
<proteinExistence type="predicted"/>
<protein>
    <submittedName>
        <fullName evidence="1">9549_t:CDS:1</fullName>
    </submittedName>
</protein>
<name>A0ACA9MKD5_9GLOM</name>
<accession>A0ACA9MKD5</accession>
<dbReference type="Proteomes" id="UP000789860">
    <property type="component" value="Unassembled WGS sequence"/>
</dbReference>
<comment type="caution">
    <text evidence="1">The sequence shown here is derived from an EMBL/GenBank/DDBJ whole genome shotgun (WGS) entry which is preliminary data.</text>
</comment>
<gene>
    <name evidence="1" type="ORF">SCALOS_LOCUS6302</name>
</gene>
<feature type="non-terminal residue" evidence="1">
    <location>
        <position position="1"/>
    </location>
</feature>